<keyword evidence="3" id="KW-1185">Reference proteome</keyword>
<evidence type="ECO:0000256" key="1">
    <source>
        <dbReference type="SAM" id="MobiDB-lite"/>
    </source>
</evidence>
<proteinExistence type="predicted"/>
<gene>
    <name evidence="2" type="ORF">BG011_007951</name>
</gene>
<protein>
    <submittedName>
        <fullName evidence="2">Uncharacterized protein</fullName>
    </submittedName>
</protein>
<feature type="compositionally biased region" description="Polar residues" evidence="1">
    <location>
        <begin position="1"/>
        <end position="19"/>
    </location>
</feature>
<dbReference type="Proteomes" id="UP000726737">
    <property type="component" value="Unassembled WGS sequence"/>
</dbReference>
<dbReference type="OrthoDB" id="2349960at2759"/>
<dbReference type="EMBL" id="JAAAJA010000630">
    <property type="protein sequence ID" value="KAG0250972.1"/>
    <property type="molecule type" value="Genomic_DNA"/>
</dbReference>
<reference evidence="2" key="1">
    <citation type="journal article" date="2020" name="Fungal Divers.">
        <title>Resolving the Mortierellaceae phylogeny through synthesis of multi-gene phylogenetics and phylogenomics.</title>
        <authorList>
            <person name="Vandepol N."/>
            <person name="Liber J."/>
            <person name="Desiro A."/>
            <person name="Na H."/>
            <person name="Kennedy M."/>
            <person name="Barry K."/>
            <person name="Grigoriev I.V."/>
            <person name="Miller A.N."/>
            <person name="O'Donnell K."/>
            <person name="Stajich J.E."/>
            <person name="Bonito G."/>
        </authorList>
    </citation>
    <scope>NUCLEOTIDE SEQUENCE</scope>
    <source>
        <strain evidence="2">KOD948</strain>
    </source>
</reference>
<name>A0A9P6TX37_9FUNG</name>
<evidence type="ECO:0000313" key="2">
    <source>
        <dbReference type="EMBL" id="KAG0250972.1"/>
    </source>
</evidence>
<evidence type="ECO:0000313" key="3">
    <source>
        <dbReference type="Proteomes" id="UP000726737"/>
    </source>
</evidence>
<feature type="region of interest" description="Disordered" evidence="1">
    <location>
        <begin position="83"/>
        <end position="113"/>
    </location>
</feature>
<feature type="compositionally biased region" description="Polar residues" evidence="1">
    <location>
        <begin position="102"/>
        <end position="113"/>
    </location>
</feature>
<feature type="non-terminal residue" evidence="2">
    <location>
        <position position="1"/>
    </location>
</feature>
<sequence length="113" mass="12701">TKTRSATPKTKQEPRNSMSHQQQQHQYQNYIPIEEDVVAEPSIPRIVHLRNVASPRAAPLDPERSIRAQMLEALMPLSRNPWGSLPTAIENNPQGPPKNRHTTTASSSLFNSK</sequence>
<feature type="region of interest" description="Disordered" evidence="1">
    <location>
        <begin position="1"/>
        <end position="26"/>
    </location>
</feature>
<comment type="caution">
    <text evidence="2">The sequence shown here is derived from an EMBL/GenBank/DDBJ whole genome shotgun (WGS) entry which is preliminary data.</text>
</comment>
<accession>A0A9P6TX37</accession>
<dbReference type="AlphaFoldDB" id="A0A9P6TX37"/>
<organism evidence="2 3">
    <name type="scientific">Mortierella polycephala</name>
    <dbReference type="NCBI Taxonomy" id="41804"/>
    <lineage>
        <taxon>Eukaryota</taxon>
        <taxon>Fungi</taxon>
        <taxon>Fungi incertae sedis</taxon>
        <taxon>Mucoromycota</taxon>
        <taxon>Mortierellomycotina</taxon>
        <taxon>Mortierellomycetes</taxon>
        <taxon>Mortierellales</taxon>
        <taxon>Mortierellaceae</taxon>
        <taxon>Mortierella</taxon>
    </lineage>
</organism>